<feature type="compositionally biased region" description="Basic and acidic residues" evidence="1">
    <location>
        <begin position="884"/>
        <end position="898"/>
    </location>
</feature>
<dbReference type="InterPro" id="IPR046616">
    <property type="entry name" value="DUF6729"/>
</dbReference>
<dbReference type="Proteomes" id="UP001178508">
    <property type="component" value="Chromosome 12"/>
</dbReference>
<accession>A0AAV1G774</accession>
<evidence type="ECO:0000313" key="4">
    <source>
        <dbReference type="Proteomes" id="UP001178508"/>
    </source>
</evidence>
<feature type="compositionally biased region" description="Low complexity" evidence="1">
    <location>
        <begin position="165"/>
        <end position="176"/>
    </location>
</feature>
<organism evidence="3 4">
    <name type="scientific">Xyrichtys novacula</name>
    <name type="common">Pearly razorfish</name>
    <name type="synonym">Hemipteronotus novacula</name>
    <dbReference type="NCBI Taxonomy" id="13765"/>
    <lineage>
        <taxon>Eukaryota</taxon>
        <taxon>Metazoa</taxon>
        <taxon>Chordata</taxon>
        <taxon>Craniata</taxon>
        <taxon>Vertebrata</taxon>
        <taxon>Euteleostomi</taxon>
        <taxon>Actinopterygii</taxon>
        <taxon>Neopterygii</taxon>
        <taxon>Teleostei</taxon>
        <taxon>Neoteleostei</taxon>
        <taxon>Acanthomorphata</taxon>
        <taxon>Eupercaria</taxon>
        <taxon>Labriformes</taxon>
        <taxon>Labridae</taxon>
        <taxon>Xyrichtys</taxon>
    </lineage>
</organism>
<sequence>MTLECSLPGYLADEAPVVRDTSLRQEGGQSSKPGRYLTPKLRWWADSSSERPALTPSRLKKSFSQRKMDKRRCLRKRKHIEEPCREEEIEGKLLLQFYVLGRDREVGVGTAAGQQAPSSAACGDLAGPSDTALLAAAAEVESQSSRDAPSQALLRAAVPESATPAAATAAVASPPHAGDEPTPPAATTGAQLLPEGWRQTLPEEQHEWLGQALFTRGARGQPVLTTDLRLWWYPPGDRPLYTQPPASSHEFFQSRFFLWLPYKMWAYRLVCPVCRRQLTGAGLYRTVRRVLDMSSWYFMGTEYLECCSCHRKYVAWAQDILEQLDLAHRERFPAVLTYKLSCDKAVIAHLKERTLGNSASRLHSILMELHTSDWIVRSMTYLSVLRKLGVPGAGQGQQVSLPTMHPVPGVSWLLSVYVRDALLRLDETKARITSIFGDILKMGSTKKMIKKLAGEAAGTAAWVTNVGNEHGQVLISVLTADKGDGLLPMAAGLVRRYRDAGKAHPKVLYVDQDCCSAVGQCKTSAMFSEWEQLVVHLDVWHIMCRFSRGVTTDSHQLFGLFMARLSFAIFEWDRSDVDRLGEAKRSEEGRDRDTSVHLSSRELARHCRRRTRRPEETERLVEELLDSFRGATDTMSVPLFDCEKMDEIWSTQRRHLRCIQDPPRVDLYTKTGEVTRGGVKLPVFRCARGSTSLESFHLHLCRFIPGTSANALHFQVYLLEGLARWNENRARAAVENAQRTKLRCYSAQLQHGFNQLTQEFLGVKLVENYTLPREYTGELIGMEYLYSQTGVVLQQDLGRDPDAPDGTVEVEEAWEEEEEGFQEEELQDLRFANNLSTLLQVQHLCPQPAAAAATTTSSSWTELEPGQTAEEGRGGGRYSVITDSQHEGQSHSTPDETHTNTQSDDEVGRS</sequence>
<dbReference type="PANTHER" id="PTHR24401">
    <property type="entry name" value="SI:CH211-243P7.3-RELATED"/>
    <property type="match status" value="1"/>
</dbReference>
<evidence type="ECO:0000313" key="3">
    <source>
        <dbReference type="EMBL" id="CAJ1069327.1"/>
    </source>
</evidence>
<dbReference type="AlphaFoldDB" id="A0AAV1G774"/>
<dbReference type="EMBL" id="OY660875">
    <property type="protein sequence ID" value="CAJ1069327.1"/>
    <property type="molecule type" value="Genomic_DNA"/>
</dbReference>
<feature type="domain" description="DUF6729" evidence="2">
    <location>
        <begin position="197"/>
        <end position="422"/>
    </location>
</feature>
<evidence type="ECO:0000259" key="2">
    <source>
        <dbReference type="Pfam" id="PF20499"/>
    </source>
</evidence>
<evidence type="ECO:0000256" key="1">
    <source>
        <dbReference type="SAM" id="MobiDB-lite"/>
    </source>
</evidence>
<dbReference type="Pfam" id="PF20499">
    <property type="entry name" value="DUF6729"/>
    <property type="match status" value="1"/>
</dbReference>
<protein>
    <recommendedName>
        <fullName evidence="2">DUF6729 domain-containing protein</fullName>
    </recommendedName>
</protein>
<feature type="region of interest" description="Disordered" evidence="1">
    <location>
        <begin position="165"/>
        <end position="189"/>
    </location>
</feature>
<reference evidence="3" key="1">
    <citation type="submission" date="2023-08" db="EMBL/GenBank/DDBJ databases">
        <authorList>
            <person name="Alioto T."/>
            <person name="Alioto T."/>
            <person name="Gomez Garrido J."/>
        </authorList>
    </citation>
    <scope>NUCLEOTIDE SEQUENCE</scope>
</reference>
<keyword evidence="4" id="KW-1185">Reference proteome</keyword>
<gene>
    <name evidence="3" type="ORF">XNOV1_A010617</name>
</gene>
<dbReference type="PANTHER" id="PTHR24401:SF29">
    <property type="entry name" value="SI:CH211-243P7.3-RELATED"/>
    <property type="match status" value="1"/>
</dbReference>
<name>A0AAV1G774_XYRNO</name>
<feature type="region of interest" description="Disordered" evidence="1">
    <location>
        <begin position="854"/>
        <end position="910"/>
    </location>
</feature>
<proteinExistence type="predicted"/>